<evidence type="ECO:0000313" key="2">
    <source>
        <dbReference type="Proteomes" id="UP000281752"/>
    </source>
</evidence>
<proteinExistence type="predicted"/>
<dbReference type="Proteomes" id="UP000281752">
    <property type="component" value="Unassembled WGS sequence"/>
</dbReference>
<evidence type="ECO:0000313" key="1">
    <source>
        <dbReference type="EMBL" id="ROX58485.1"/>
    </source>
</evidence>
<dbReference type="EMBL" id="RKNM01000001">
    <property type="protein sequence ID" value="ROX58485.1"/>
    <property type="molecule type" value="Genomic_DNA"/>
</dbReference>
<dbReference type="AlphaFoldDB" id="A0AB74D0V7"/>
<organism evidence="1 2">
    <name type="scientific">Enterococcus faecium</name>
    <name type="common">Streptococcus faecium</name>
    <dbReference type="NCBI Taxonomy" id="1352"/>
    <lineage>
        <taxon>Bacteria</taxon>
        <taxon>Bacillati</taxon>
        <taxon>Bacillota</taxon>
        <taxon>Bacilli</taxon>
        <taxon>Lactobacillales</taxon>
        <taxon>Enterococcaceae</taxon>
        <taxon>Enterococcus</taxon>
    </lineage>
</organism>
<gene>
    <name evidence="1" type="ORF">EGW36_00010</name>
</gene>
<sequence>MELLEKETRRFGYQTSLFTYFAFFKENRSQGLKSHQEAIIGYLTYCNRLWECSIWSLDIFVRTGKNVSSEKYEEKFQQTRNNPIVYTDLSSFDNVQGWPIRVNTSLNTSLMKAKKIEPKNFFVQDGNYETAFLDHEAVIPKTRAEFIQINNQLFPEKKQLEIYCWDTTFTNYYDEGRRWWGAYLWSIYDMKRNRFTVVSINLVNQA</sequence>
<dbReference type="RefSeq" id="WP_123837598.1">
    <property type="nucleotide sequence ID" value="NZ_RKNG01000001.1"/>
</dbReference>
<reference evidence="1 2" key="1">
    <citation type="submission" date="2018-10" db="EMBL/GenBank/DDBJ databases">
        <title>Genotypes and phenotypes of Enterococci isolated from broiler chickens.</title>
        <authorList>
            <person name="Muhammad A.R."/>
            <person name="Diarra M.S."/>
        </authorList>
    </citation>
    <scope>NUCLEOTIDE SEQUENCE [LARGE SCALE GENOMIC DNA]</scope>
    <source>
        <strain evidence="1 2">P5 C A 35</strain>
    </source>
</reference>
<name>A0AB74D0V7_ENTFC</name>
<protein>
    <submittedName>
        <fullName evidence="1">Uncharacterized protein</fullName>
    </submittedName>
</protein>
<accession>A0AB74D0V7</accession>
<comment type="caution">
    <text evidence="1">The sequence shown here is derived from an EMBL/GenBank/DDBJ whole genome shotgun (WGS) entry which is preliminary data.</text>
</comment>